<evidence type="ECO:0000259" key="5">
    <source>
        <dbReference type="Pfam" id="PF16687"/>
    </source>
</evidence>
<feature type="compositionally biased region" description="Low complexity" evidence="3">
    <location>
        <begin position="413"/>
        <end position="427"/>
    </location>
</feature>
<organism evidence="6 7">
    <name type="scientific">Cherax quadricarinatus</name>
    <name type="common">Australian red claw crayfish</name>
    <dbReference type="NCBI Taxonomy" id="27406"/>
    <lineage>
        <taxon>Eukaryota</taxon>
        <taxon>Metazoa</taxon>
        <taxon>Ecdysozoa</taxon>
        <taxon>Arthropoda</taxon>
        <taxon>Crustacea</taxon>
        <taxon>Multicrustacea</taxon>
        <taxon>Malacostraca</taxon>
        <taxon>Eumalacostraca</taxon>
        <taxon>Eucarida</taxon>
        <taxon>Decapoda</taxon>
        <taxon>Pleocyemata</taxon>
        <taxon>Astacidea</taxon>
        <taxon>Parastacoidea</taxon>
        <taxon>Parastacidae</taxon>
        <taxon>Cherax</taxon>
    </lineage>
</organism>
<feature type="compositionally biased region" description="Acidic residues" evidence="3">
    <location>
        <begin position="1371"/>
        <end position="1390"/>
    </location>
</feature>
<evidence type="ECO:0008006" key="8">
    <source>
        <dbReference type="Google" id="ProtNLM"/>
    </source>
</evidence>
<feature type="region of interest" description="Disordered" evidence="3">
    <location>
        <begin position="2322"/>
        <end position="2352"/>
    </location>
</feature>
<feature type="compositionally biased region" description="Basic residues" evidence="3">
    <location>
        <begin position="2990"/>
        <end position="3019"/>
    </location>
</feature>
<dbReference type="InterPro" id="IPR052620">
    <property type="entry name" value="ELYS/MEL-28_NucAsmblyFactor"/>
</dbReference>
<feature type="compositionally biased region" description="Polar residues" evidence="3">
    <location>
        <begin position="2237"/>
        <end position="2257"/>
    </location>
</feature>
<feature type="compositionally biased region" description="Basic and acidic residues" evidence="3">
    <location>
        <begin position="3020"/>
        <end position="3029"/>
    </location>
</feature>
<dbReference type="PANTHER" id="PTHR21583">
    <property type="entry name" value="ELYS PROTEIN"/>
    <property type="match status" value="1"/>
</dbReference>
<feature type="region of interest" description="Disordered" evidence="3">
    <location>
        <begin position="2887"/>
        <end position="2939"/>
    </location>
</feature>
<feature type="region of interest" description="Disordered" evidence="3">
    <location>
        <begin position="2634"/>
        <end position="2751"/>
    </location>
</feature>
<dbReference type="InterPro" id="IPR032040">
    <property type="entry name" value="ELYS-bb"/>
</dbReference>
<evidence type="ECO:0000259" key="4">
    <source>
        <dbReference type="Pfam" id="PF13934"/>
    </source>
</evidence>
<comment type="subcellular location">
    <subcellularLocation>
        <location evidence="1">Nucleus</location>
    </subcellularLocation>
</comment>
<feature type="compositionally biased region" description="Low complexity" evidence="3">
    <location>
        <begin position="2646"/>
        <end position="2655"/>
    </location>
</feature>
<comment type="caution">
    <text evidence="6">The sequence shown here is derived from an EMBL/GenBank/DDBJ whole genome shotgun (WGS) entry which is preliminary data.</text>
</comment>
<feature type="compositionally biased region" description="Low complexity" evidence="3">
    <location>
        <begin position="2225"/>
        <end position="2236"/>
    </location>
</feature>
<feature type="region of interest" description="Disordered" evidence="3">
    <location>
        <begin position="3064"/>
        <end position="3109"/>
    </location>
</feature>
<evidence type="ECO:0000256" key="3">
    <source>
        <dbReference type="SAM" id="MobiDB-lite"/>
    </source>
</evidence>
<feature type="compositionally biased region" description="Acidic residues" evidence="3">
    <location>
        <begin position="1616"/>
        <end position="1631"/>
    </location>
</feature>
<dbReference type="SUPFAM" id="SSF50998">
    <property type="entry name" value="Quinoprotein alcohol dehydrogenase-like"/>
    <property type="match status" value="1"/>
</dbReference>
<dbReference type="PANTHER" id="PTHR21583:SF8">
    <property type="entry name" value="PROTEIN ELYS"/>
    <property type="match status" value="1"/>
</dbReference>
<feature type="compositionally biased region" description="Basic and acidic residues" evidence="3">
    <location>
        <begin position="3078"/>
        <end position="3109"/>
    </location>
</feature>
<feature type="region of interest" description="Disordered" evidence="3">
    <location>
        <begin position="413"/>
        <end position="434"/>
    </location>
</feature>
<feature type="domain" description="ELYS beta-propeller" evidence="5">
    <location>
        <begin position="50"/>
        <end position="548"/>
    </location>
</feature>
<feature type="compositionally biased region" description="Low complexity" evidence="3">
    <location>
        <begin position="2474"/>
        <end position="2490"/>
    </location>
</feature>
<feature type="region of interest" description="Disordered" evidence="3">
    <location>
        <begin position="1350"/>
        <end position="1425"/>
    </location>
</feature>
<gene>
    <name evidence="6" type="ORF">OTU49_001939</name>
</gene>
<sequence>MVGVSVVQVGSAVRHIPLPPLTHETESALNSEDPTKDLGNNGFPVLGGFVGGGQLAWRAVGPTVEIIEPSTGTRKAAWTFGAILHNTGTRVTSVCGVGPGAVSQVVVGVDHGADRKPQGMVALLSLYSSRLTRVFHFTHKVTSLCMVSNGEVSVDSGTLAPELRPWHGLLVVGTAHGTLHLLDLALDLGGHKVLSDEVSPGSLISVVAPDPQAERSRISSVMQNCHPTMCLSDGMSYGGRFQLIGPDDNVLFETSGHLVSVTALSFIPQLASLVVGYNFGAFQIINLSTLTIDCASPYEANMPPVISFACQEPENDPKNFVYLWLCRSFRPTETSKENKIRKGNTSNALCTMYAMNYDSKVWIEGHGLWYQGLASISPRFEFDAIGGFGFKGQPTDPSVVFSAMTVRQTMPTSAAAHGGSSSVSALATPDEDSGPVPEQSLCLFGWVGGTLEEGHISLNHYLAVFDINQWYQAQMPSNLKLEKNSLCPYMSFHILDRVPGHSTNGGLSEIVLGAAPKPASWARHMSRTCNESDWFPAALSYDAHLLTSEGLMEYRCQSAQQAALTYLTSNGPSAIVSPEESYAMCVFAGLVSPDVHPTTTTGSSMVIEREALLNVALDQQLVSLLVQCVAEFSEGRFTNLGCSLPSLLEWSWSRVSAIKTANDSLSFPLFDPDGGVMSSESITALHQNLTSLASLTTIITTIRDYANTNMITLQGAGELDSRVKVVSLLMLHLSVLLWFYHCGLLSRSPLEDAIEECHVPFPAELLCGIYKNRRSEIQNLSSSLVGNEILMIDGLLEDTVGGSGGSIGKAWEKEGGSGMYPPPSLHAVLATFLLPDVSTTTKHRIVQYLFLDLASLLSDGYVRIVEELVKYPSSFSLSPSHIKLTQAFWLLDHKDFQEGLNVLLDPLVNTNDITSWQHRRIMKAFLYQGEHNRALTYAQIRQPPKVDLDDIRLHLTLLLANGLIREAFHYQRSHRIRDNTEDLLNHLFTGCEQLGKLECVIHLPLSSLEEEALVSYLQTSSSTSAQDYLLVYYLQRARYDEAAVLQENLRGGLGAAKKRLGARSALVHGYLTHLPDVAKRMSCGATRNVGPKCAIYAKPQPLSAQIRQASSSPKSNAAVINRMLDNSQDIWSSVTTPTPYTPFRNKAQRRKAYDLSETEEVANLFTPKRKNSRETSHVVFPSRVQASHSKYSEVDEGEIGLYSPAVKRRSLGDSTLLHDDVSKLMDSVLRKSIYGAPEANVSISQIISADLMSLLQTPKIMHRKKSGVRPSIESPLVDTPQSILKVRQMVQRPLSPAPISESVIPVFPRLSAKKSIGGTPEDALPSRANDSSLTPKQLRFHLPKMRVDEPVAKKQTMDEKEVEANHHSMTEDEDSEKETLDEEEPEMEADDEHKETEMEADDEHKETEMEAQNTLYETEAKEKGRERVLEKLEEITRKSTSLFPHRDIHTRKMNPLRNPDSGIPTPRQPLHGCVAKTSGTSPVLHKSFFKECVDEEEAHEEKEYFFEYAGKDSTINDTFYSFTEEEPPKVCANLDSDARIRSDDELDSNEELEGAERSKEAEESEAETDIFNEFEDSEDGAAERSKEVGDSEEDVVCEERHESSEGELQCDVEKSVEEDEEKDGEEEEEEENAKPQEDDKEVDCGKIHGNMDEEGSEISEKENTAICNEVTEKRQDGTVWHVKHSDVSNCEEMSYTSGTVEHLEKIEQDKKGTEKNIGNITQHEAENHENELNVSLNNSQIIIPLEFSDSESEPEISAAQNNSSKKVHDLKETVYDTVQAKLDTRGKEEKSISQETKSPQIEKENIIASPRKFVLENYLTKEKTEKTTYREILLRTKEPLRQEQNEDEIKKEEMTVMITDKAVTETCVVNKQIMNADSQITEDEEMITETISEDDRCISFETSEHFSPLHFSDSESEDNSSNETSSQAKDVEVHEDRIDKETVMEINIHEQHGVKANIPEEIGKELEGVVADKAVGLKEVIEGHISKQDQGKVAADLEFLPAFSNEVQGSDTSNFEISSEMGEIVTAASKHKETLNDVNEEETEAVIEDREFTQSNGSVHLDEFPQISQSEKNTSKTALELEDKDEKRHSFKNPVPLLQETDIGGNILETESEDIEMKGENQCTDLEPECTNGANELKTFDEKPYVDHNIGSNSQLLSNSSHESMELGHSAVTDQQKEPVATILENDTKITLDRNFFTNNAEETLASVSPKKTDVADSASKIERNTLLSSSSRTNNAQDTCGNESSPKISVTNLSRTDVPNMQALPAREVIPAVSTKKSSGLASSASIPLKISEEKDFTISTSTGSKLPDIIITTTTETSLKGVATESPSTPKRSLRQSDTTNKSPKTQEEVCVQASPKKFLKQSDNEDTSTIASKETDLTVLTKTSSRQYDNRDSCTKSVEGTVLAVSPKLISEHESEVTLEVEEKIALKPSLLKGTEINLPATPTKPLEKQIIETPPKAYKTSPSSKTAKGTPLRRSLRLSTSSPSTPEMMTRSGRKILQVRTPVTKSRSSSRTPRITPSKRPKEDLVDTEELQKVSQKLDLSSQNVSCSAALPALDLDVSSIPPTQHVLPLTVSPTARQNTGEIAVVTPSRPRRRSTRKSISEEILETIVEEKDKATLPTDLEIEGKGEPLKINTPLKDMPLKSTPTKATPSRTRRSTRRSSASEGLETIAEDVENSCSLKTSPKDHIAGASKTPIRRRRKSVIGDVAVDIPEKKTPRKRRQSLSGGDVSDIFRKDLHGSVEDKPETKVAPMEEHISLLGTDLTRSVTRRTRRQSRSDEEHSKLEDIRTSSPMTRTRASLLEVAQSSPDRMSTRSSGTASLTSMKDSESSEEDERLLKKRFSKRQSEGGKLLKAVNPVIEELSIGHRKSRRLTLSSTLSTTAQLQLQEHSSKPSRKSMKSLKIYSDSDETTSFLTPDPERKSHSHSSRTSRAASTSVLLIDGSNDEEELFLEVGMDTANEADDEANCCEVQESPDLPLNLIEVDKGKSKRQKSSRSVVHRGRRKTVLPRRSLHTLKIHTETSKDQEDSSELETTSTKKPRSTLRSSDTSILGLELDIKEKVEDRPGCQVTEDDGKENGITKEKEGEKVTLKDQEMPKAHEENREKEVAVIETIAELEEKQKDETVKEPTALQFEFSKPKSVASSRKVRALEYLTSEAVEFLFSPPQTAGRIVKYHAKIEEGKKNSGD</sequence>
<feature type="region of interest" description="Disordered" evidence="3">
    <location>
        <begin position="2458"/>
        <end position="2529"/>
    </location>
</feature>
<dbReference type="Pfam" id="PF16687">
    <property type="entry name" value="ELYS-bb"/>
    <property type="match status" value="1"/>
</dbReference>
<evidence type="ECO:0000256" key="1">
    <source>
        <dbReference type="ARBA" id="ARBA00004123"/>
    </source>
</evidence>
<feature type="region of interest" description="Disordered" evidence="3">
    <location>
        <begin position="2987"/>
        <end position="3052"/>
    </location>
</feature>
<protein>
    <recommendedName>
        <fullName evidence="8">Protein ELYS</fullName>
    </recommendedName>
</protein>
<feature type="compositionally biased region" description="Basic and acidic residues" evidence="3">
    <location>
        <begin position="1350"/>
        <end position="1370"/>
    </location>
</feature>
<feature type="compositionally biased region" description="Basic and acidic residues" evidence="3">
    <location>
        <begin position="1391"/>
        <end position="1408"/>
    </location>
</feature>
<feature type="region of interest" description="Disordered" evidence="3">
    <location>
        <begin position="1519"/>
        <end position="1661"/>
    </location>
</feature>
<name>A0AAW0XDF4_CHEQU</name>
<dbReference type="Pfam" id="PF13934">
    <property type="entry name" value="ELYS"/>
    <property type="match status" value="1"/>
</dbReference>
<feature type="compositionally biased region" description="Polar residues" evidence="3">
    <location>
        <begin position="2327"/>
        <end position="2346"/>
    </location>
</feature>
<dbReference type="GO" id="GO:0005634">
    <property type="term" value="C:nucleus"/>
    <property type="evidence" value="ECO:0007669"/>
    <property type="project" value="UniProtKB-SubCell"/>
</dbReference>
<dbReference type="Proteomes" id="UP001445076">
    <property type="component" value="Unassembled WGS sequence"/>
</dbReference>
<keyword evidence="2" id="KW-0539">Nucleus</keyword>
<feature type="compositionally biased region" description="Basic and acidic residues" evidence="3">
    <location>
        <begin position="1632"/>
        <end position="1651"/>
    </location>
</feature>
<dbReference type="InterPro" id="IPR011047">
    <property type="entry name" value="Quinoprotein_ADH-like_sf"/>
</dbReference>
<feature type="domain" description="ELYS-like" evidence="4">
    <location>
        <begin position="790"/>
        <end position="1019"/>
    </location>
</feature>
<feature type="compositionally biased region" description="Low complexity" evidence="3">
    <location>
        <begin position="2504"/>
        <end position="2522"/>
    </location>
</feature>
<accession>A0AAW0XDF4</accession>
<dbReference type="InterPro" id="IPR025151">
    <property type="entry name" value="ELYS_dom"/>
</dbReference>
<feature type="compositionally biased region" description="Acidic residues" evidence="3">
    <location>
        <begin position="1544"/>
        <end position="1553"/>
    </location>
</feature>
<feature type="region of interest" description="Disordered" evidence="3">
    <location>
        <begin position="2766"/>
        <end position="2838"/>
    </location>
</feature>
<feature type="compositionally biased region" description="Polar residues" evidence="3">
    <location>
        <begin position="2807"/>
        <end position="2827"/>
    </location>
</feature>
<feature type="region of interest" description="Disordered" evidence="3">
    <location>
        <begin position="1908"/>
        <end position="1934"/>
    </location>
</feature>
<feature type="region of interest" description="Disordered" evidence="3">
    <location>
        <begin position="1440"/>
        <end position="1478"/>
    </location>
</feature>
<dbReference type="EMBL" id="JARKIK010000028">
    <property type="protein sequence ID" value="KAK8742530.1"/>
    <property type="molecule type" value="Genomic_DNA"/>
</dbReference>
<keyword evidence="7" id="KW-1185">Reference proteome</keyword>
<evidence type="ECO:0000313" key="6">
    <source>
        <dbReference type="EMBL" id="KAK8742530.1"/>
    </source>
</evidence>
<proteinExistence type="predicted"/>
<feature type="region of interest" description="Disordered" evidence="3">
    <location>
        <begin position="2224"/>
        <end position="2257"/>
    </location>
</feature>
<evidence type="ECO:0000256" key="2">
    <source>
        <dbReference type="ARBA" id="ARBA00023242"/>
    </source>
</evidence>
<feature type="compositionally biased region" description="Polar residues" evidence="3">
    <location>
        <begin position="3034"/>
        <end position="3052"/>
    </location>
</feature>
<feature type="compositionally biased region" description="Basic and acidic residues" evidence="3">
    <location>
        <begin position="2778"/>
        <end position="2791"/>
    </location>
</feature>
<evidence type="ECO:0000313" key="7">
    <source>
        <dbReference type="Proteomes" id="UP001445076"/>
    </source>
</evidence>
<feature type="compositionally biased region" description="Acidic residues" evidence="3">
    <location>
        <begin position="1562"/>
        <end position="1580"/>
    </location>
</feature>
<reference evidence="6 7" key="1">
    <citation type="journal article" date="2024" name="BMC Genomics">
        <title>Genome assembly of redclaw crayfish (Cherax quadricarinatus) provides insights into its immune adaptation and hypoxia tolerance.</title>
        <authorList>
            <person name="Liu Z."/>
            <person name="Zheng J."/>
            <person name="Li H."/>
            <person name="Fang K."/>
            <person name="Wang S."/>
            <person name="He J."/>
            <person name="Zhou D."/>
            <person name="Weng S."/>
            <person name="Chi M."/>
            <person name="Gu Z."/>
            <person name="He J."/>
            <person name="Li F."/>
            <person name="Wang M."/>
        </authorList>
    </citation>
    <scope>NUCLEOTIDE SEQUENCE [LARGE SCALE GENOMIC DNA]</scope>
    <source>
        <strain evidence="6">ZL_2023a</strain>
    </source>
</reference>
<feature type="compositionally biased region" description="Basic and acidic residues" evidence="3">
    <location>
        <begin position="2734"/>
        <end position="2751"/>
    </location>
</feature>